<proteinExistence type="inferred from homology"/>
<dbReference type="GO" id="GO:0004751">
    <property type="term" value="F:ribose-5-phosphate isomerase activity"/>
    <property type="evidence" value="ECO:0007669"/>
    <property type="project" value="UniProtKB-UniRule"/>
</dbReference>
<dbReference type="GO" id="GO:0006014">
    <property type="term" value="P:D-ribose metabolic process"/>
    <property type="evidence" value="ECO:0007669"/>
    <property type="project" value="TreeGrafter"/>
</dbReference>
<accession>A0A521FB96</accession>
<dbReference type="SUPFAM" id="SSF100950">
    <property type="entry name" value="NagB/RpiA/CoA transferase-like"/>
    <property type="match status" value="1"/>
</dbReference>
<comment type="similarity">
    <text evidence="3">Belongs to the ribose 5-phosphate isomerase family.</text>
</comment>
<dbReference type="Gene3D" id="3.30.70.260">
    <property type="match status" value="1"/>
</dbReference>
<keyword evidence="2 3" id="KW-0413">Isomerase</keyword>
<dbReference type="PANTHER" id="PTHR11934">
    <property type="entry name" value="RIBOSE-5-PHOSPHATE ISOMERASE"/>
    <property type="match status" value="1"/>
</dbReference>
<dbReference type="FunFam" id="3.40.50.1360:FF:000001">
    <property type="entry name" value="Ribose-5-phosphate isomerase A"/>
    <property type="match status" value="1"/>
</dbReference>
<dbReference type="HAMAP" id="MF_00170">
    <property type="entry name" value="Rib_5P_isom_A"/>
    <property type="match status" value="1"/>
</dbReference>
<feature type="active site" description="Proton acceptor" evidence="3">
    <location>
        <position position="136"/>
    </location>
</feature>
<dbReference type="InterPro" id="IPR004788">
    <property type="entry name" value="Ribose5P_isomerase_type_A"/>
</dbReference>
<dbReference type="Pfam" id="PF06026">
    <property type="entry name" value="Rib_5-P_isom_A"/>
    <property type="match status" value="1"/>
</dbReference>
<feature type="binding site" evidence="3">
    <location>
        <position position="154"/>
    </location>
    <ligand>
        <name>substrate</name>
    </ligand>
</feature>
<dbReference type="GO" id="GO:0005829">
    <property type="term" value="C:cytosol"/>
    <property type="evidence" value="ECO:0007669"/>
    <property type="project" value="TreeGrafter"/>
</dbReference>
<feature type="binding site" evidence="3">
    <location>
        <begin position="114"/>
        <end position="117"/>
    </location>
    <ligand>
        <name>substrate</name>
    </ligand>
</feature>
<dbReference type="Gene3D" id="3.40.50.1360">
    <property type="match status" value="1"/>
</dbReference>
<dbReference type="SUPFAM" id="SSF75445">
    <property type="entry name" value="D-ribose-5-phosphate isomerase (RpiA), lid domain"/>
    <property type="match status" value="1"/>
</dbReference>
<comment type="function">
    <text evidence="3">Catalyzes the reversible conversion of ribose-5-phosphate to ribulose 5-phosphate.</text>
</comment>
<feature type="binding site" evidence="3">
    <location>
        <begin position="59"/>
        <end position="62"/>
    </location>
    <ligand>
        <name>substrate</name>
    </ligand>
</feature>
<keyword evidence="5" id="KW-1185">Reference proteome</keyword>
<dbReference type="CDD" id="cd01398">
    <property type="entry name" value="RPI_A"/>
    <property type="match status" value="1"/>
</dbReference>
<evidence type="ECO:0000256" key="2">
    <source>
        <dbReference type="ARBA" id="ARBA00023235"/>
    </source>
</evidence>
<sequence>MIAGLFILFNFIALNRITHHLSFTILDKEPLNTKDLEKQVAAREAVKYIRDNDIVGLGTGSTAYYTIIEVAELVKNGLKIKGVPTSEHTASLATSLGIELLDMNAVEYIDVTIDGADEFDENLNLIKGGGGAHFREKIVASLTKKEIIIADAAKKVDQLGKFKVPVEIVPLALNYVVRAMAKLGGQGAVRMKDGKQFITDNHNLIVDADFGLIGDPAALSEKLNQIEGILAHGLFVNLAAMVIVGQGTEAVTYTK</sequence>
<protein>
    <recommendedName>
        <fullName evidence="3">Ribose-5-phosphate isomerase A</fullName>
        <ecNumber evidence="3">5.3.1.6</ecNumber>
    </recommendedName>
    <alternativeName>
        <fullName evidence="3">Phosphoriboisomerase A</fullName>
        <shortName evidence="3">PRI</shortName>
    </alternativeName>
</protein>
<dbReference type="EMBL" id="FXTN01000011">
    <property type="protein sequence ID" value="SMO93423.1"/>
    <property type="molecule type" value="Genomic_DNA"/>
</dbReference>
<dbReference type="NCBIfam" id="TIGR00021">
    <property type="entry name" value="rpiA"/>
    <property type="match status" value="1"/>
</dbReference>
<gene>
    <name evidence="3" type="primary">rpiA</name>
    <name evidence="4" type="ORF">SAMN06265348_11137</name>
</gene>
<comment type="pathway">
    <text evidence="3">Carbohydrate degradation; pentose phosphate pathway; D-ribose 5-phosphate from D-ribulose 5-phosphate (non-oxidative stage): step 1/1.</text>
</comment>
<evidence type="ECO:0000313" key="4">
    <source>
        <dbReference type="EMBL" id="SMO93423.1"/>
    </source>
</evidence>
<dbReference type="EC" id="5.3.1.6" evidence="3"/>
<dbReference type="GO" id="GO:0009052">
    <property type="term" value="P:pentose-phosphate shunt, non-oxidative branch"/>
    <property type="evidence" value="ECO:0007669"/>
    <property type="project" value="UniProtKB-UniRule"/>
</dbReference>
<dbReference type="PANTHER" id="PTHR11934:SF0">
    <property type="entry name" value="RIBOSE-5-PHOSPHATE ISOMERASE"/>
    <property type="match status" value="1"/>
</dbReference>
<feature type="binding site" evidence="3">
    <location>
        <begin position="127"/>
        <end position="130"/>
    </location>
    <ligand>
        <name>substrate</name>
    </ligand>
</feature>
<evidence type="ECO:0000256" key="3">
    <source>
        <dbReference type="HAMAP-Rule" id="MF_00170"/>
    </source>
</evidence>
<dbReference type="InterPro" id="IPR020672">
    <property type="entry name" value="Ribose5P_isomerase_typA_subgr"/>
</dbReference>
<dbReference type="InterPro" id="IPR037171">
    <property type="entry name" value="NagB/RpiA_transferase-like"/>
</dbReference>
<evidence type="ECO:0000313" key="5">
    <source>
        <dbReference type="Proteomes" id="UP000320300"/>
    </source>
</evidence>
<dbReference type="AlphaFoldDB" id="A0A521FB96"/>
<name>A0A521FB96_9SPHI</name>
<reference evidence="4 5" key="1">
    <citation type="submission" date="2017-05" db="EMBL/GenBank/DDBJ databases">
        <authorList>
            <person name="Varghese N."/>
            <person name="Submissions S."/>
        </authorList>
    </citation>
    <scope>NUCLEOTIDE SEQUENCE [LARGE SCALE GENOMIC DNA]</scope>
    <source>
        <strain evidence="4 5">DSM 19036</strain>
    </source>
</reference>
<evidence type="ECO:0000256" key="1">
    <source>
        <dbReference type="ARBA" id="ARBA00001713"/>
    </source>
</evidence>
<organism evidence="4 5">
    <name type="scientific">Pedobacter westerhofensis</name>
    <dbReference type="NCBI Taxonomy" id="425512"/>
    <lineage>
        <taxon>Bacteria</taxon>
        <taxon>Pseudomonadati</taxon>
        <taxon>Bacteroidota</taxon>
        <taxon>Sphingobacteriia</taxon>
        <taxon>Sphingobacteriales</taxon>
        <taxon>Sphingobacteriaceae</taxon>
        <taxon>Pedobacter</taxon>
    </lineage>
</organism>
<dbReference type="NCBIfam" id="NF001924">
    <property type="entry name" value="PRK00702.1"/>
    <property type="match status" value="1"/>
</dbReference>
<comment type="catalytic activity">
    <reaction evidence="1 3">
        <text>aldehydo-D-ribose 5-phosphate = D-ribulose 5-phosphate</text>
        <dbReference type="Rhea" id="RHEA:14657"/>
        <dbReference type="ChEBI" id="CHEBI:58121"/>
        <dbReference type="ChEBI" id="CHEBI:58273"/>
        <dbReference type="EC" id="5.3.1.6"/>
    </reaction>
</comment>
<dbReference type="Proteomes" id="UP000320300">
    <property type="component" value="Unassembled WGS sequence"/>
</dbReference>
<dbReference type="UniPathway" id="UPA00115">
    <property type="reaction ID" value="UER00412"/>
</dbReference>
<comment type="subunit">
    <text evidence="3">Homodimer.</text>
</comment>